<evidence type="ECO:0000313" key="14">
    <source>
        <dbReference type="EMBL" id="SUZ68238.1"/>
    </source>
</evidence>
<dbReference type="PIRSF" id="PIRSF001604">
    <property type="entry name" value="LigA"/>
    <property type="match status" value="1"/>
</dbReference>
<feature type="domain" description="BRCT" evidence="13">
    <location>
        <begin position="545"/>
        <end position="623"/>
    </location>
</feature>
<dbReference type="PROSITE" id="PS01055">
    <property type="entry name" value="DNA_LIGASE_N1"/>
    <property type="match status" value="1"/>
</dbReference>
<dbReference type="InterPro" id="IPR004149">
    <property type="entry name" value="Znf_DNAligase_C4"/>
</dbReference>
<dbReference type="GO" id="GO:0006260">
    <property type="term" value="P:DNA replication"/>
    <property type="evidence" value="ECO:0007669"/>
    <property type="project" value="UniProtKB-KW"/>
</dbReference>
<dbReference type="Gene3D" id="6.20.10.30">
    <property type="match status" value="1"/>
</dbReference>
<organism evidence="14">
    <name type="scientific">marine metagenome</name>
    <dbReference type="NCBI Taxonomy" id="408172"/>
    <lineage>
        <taxon>unclassified sequences</taxon>
        <taxon>metagenomes</taxon>
        <taxon>ecological metagenomes</taxon>
    </lineage>
</organism>
<dbReference type="SMART" id="SM00532">
    <property type="entry name" value="LIGANc"/>
    <property type="match status" value="1"/>
</dbReference>
<evidence type="ECO:0000256" key="12">
    <source>
        <dbReference type="ARBA" id="ARBA00034005"/>
    </source>
</evidence>
<keyword evidence="6" id="KW-0479">Metal-binding</keyword>
<evidence type="ECO:0000259" key="13">
    <source>
        <dbReference type="PROSITE" id="PS50172"/>
    </source>
</evidence>
<dbReference type="SUPFAM" id="SSF47781">
    <property type="entry name" value="RuvA domain 2-like"/>
    <property type="match status" value="1"/>
</dbReference>
<dbReference type="InterPro" id="IPR013839">
    <property type="entry name" value="DNAligase_adenylation"/>
</dbReference>
<dbReference type="InterPro" id="IPR003583">
    <property type="entry name" value="Hlx-hairpin-Hlx_DNA-bd_motif"/>
</dbReference>
<dbReference type="GO" id="GO:0006281">
    <property type="term" value="P:DNA repair"/>
    <property type="evidence" value="ECO:0007669"/>
    <property type="project" value="UniProtKB-KW"/>
</dbReference>
<comment type="function">
    <text evidence="2">DNA ligase that catalyzes the formation of phosphodiester linkages between 5'-phosphoryl and 3'-hydroxyl groups in double-stranded DNA using NAD as a coenzyme and as the energy source for the reaction. It is essential for DNA replication and repair of damaged DNA.</text>
</comment>
<evidence type="ECO:0000256" key="6">
    <source>
        <dbReference type="ARBA" id="ARBA00022723"/>
    </source>
</evidence>
<dbReference type="PANTHER" id="PTHR23389">
    <property type="entry name" value="CHROMOSOME TRANSMISSION FIDELITY FACTOR 18"/>
    <property type="match status" value="1"/>
</dbReference>
<evidence type="ECO:0000256" key="9">
    <source>
        <dbReference type="ARBA" id="ARBA00022842"/>
    </source>
</evidence>
<dbReference type="Gene3D" id="3.40.50.10190">
    <property type="entry name" value="BRCT domain"/>
    <property type="match status" value="1"/>
</dbReference>
<proteinExistence type="inferred from homology"/>
<evidence type="ECO:0000256" key="4">
    <source>
        <dbReference type="ARBA" id="ARBA00022598"/>
    </source>
</evidence>
<evidence type="ECO:0000256" key="2">
    <source>
        <dbReference type="ARBA" id="ARBA00004067"/>
    </source>
</evidence>
<dbReference type="SUPFAM" id="SSF56091">
    <property type="entry name" value="DNA ligase/mRNA capping enzyme, catalytic domain"/>
    <property type="match status" value="1"/>
</dbReference>
<dbReference type="SUPFAM" id="SSF50249">
    <property type="entry name" value="Nucleic acid-binding proteins"/>
    <property type="match status" value="1"/>
</dbReference>
<dbReference type="InterPro" id="IPR013840">
    <property type="entry name" value="DNAligase_N"/>
</dbReference>
<dbReference type="AlphaFoldDB" id="A0A381PP34"/>
<dbReference type="InterPro" id="IPR004150">
    <property type="entry name" value="NAD_DNA_ligase_OB"/>
</dbReference>
<dbReference type="Gene3D" id="2.40.50.140">
    <property type="entry name" value="Nucleic acid-binding proteins"/>
    <property type="match status" value="1"/>
</dbReference>
<dbReference type="EMBL" id="UINC01001034">
    <property type="protein sequence ID" value="SUZ68238.1"/>
    <property type="molecule type" value="Genomic_DNA"/>
</dbReference>
<dbReference type="InterPro" id="IPR001357">
    <property type="entry name" value="BRCT_dom"/>
</dbReference>
<dbReference type="Pfam" id="PF00533">
    <property type="entry name" value="BRCT"/>
    <property type="match status" value="1"/>
</dbReference>
<keyword evidence="5" id="KW-0235">DNA replication</keyword>
<dbReference type="InterPro" id="IPR018239">
    <property type="entry name" value="DNA_ligase_AS"/>
</dbReference>
<dbReference type="Pfam" id="PF03119">
    <property type="entry name" value="DNA_ligase_ZBD"/>
    <property type="match status" value="1"/>
</dbReference>
<evidence type="ECO:0000256" key="3">
    <source>
        <dbReference type="ARBA" id="ARBA00012722"/>
    </source>
</evidence>
<name>A0A381PP34_9ZZZZ</name>
<dbReference type="HAMAP" id="MF_01588">
    <property type="entry name" value="DNA_ligase_A"/>
    <property type="match status" value="1"/>
</dbReference>
<dbReference type="CDD" id="cd17748">
    <property type="entry name" value="BRCT_DNA_ligase_like"/>
    <property type="match status" value="1"/>
</dbReference>
<evidence type="ECO:0000256" key="5">
    <source>
        <dbReference type="ARBA" id="ARBA00022705"/>
    </source>
</evidence>
<dbReference type="GO" id="GO:0005829">
    <property type="term" value="C:cytosol"/>
    <property type="evidence" value="ECO:0007669"/>
    <property type="project" value="TreeGrafter"/>
</dbReference>
<dbReference type="Pfam" id="PF01653">
    <property type="entry name" value="DNA_ligase_aden"/>
    <property type="match status" value="1"/>
</dbReference>
<dbReference type="InterPro" id="IPR041663">
    <property type="entry name" value="DisA/LigA_HHH"/>
</dbReference>
<dbReference type="GO" id="GO:0003677">
    <property type="term" value="F:DNA binding"/>
    <property type="evidence" value="ECO:0007669"/>
    <property type="project" value="InterPro"/>
</dbReference>
<dbReference type="FunFam" id="3.30.470.30:FF:000001">
    <property type="entry name" value="DNA ligase"/>
    <property type="match status" value="1"/>
</dbReference>
<keyword evidence="4" id="KW-0436">Ligase</keyword>
<evidence type="ECO:0000256" key="1">
    <source>
        <dbReference type="ARBA" id="ARBA00001946"/>
    </source>
</evidence>
<comment type="catalytic activity">
    <reaction evidence="12">
        <text>NAD(+) + (deoxyribonucleotide)n-3'-hydroxyl + 5'-phospho-(deoxyribonucleotide)m = (deoxyribonucleotide)n+m + AMP + beta-nicotinamide D-nucleotide.</text>
        <dbReference type="EC" id="6.5.1.2"/>
    </reaction>
</comment>
<keyword evidence="8" id="KW-0862">Zinc</keyword>
<dbReference type="Pfam" id="PF12826">
    <property type="entry name" value="HHH_2"/>
    <property type="match status" value="1"/>
</dbReference>
<dbReference type="InterPro" id="IPR010994">
    <property type="entry name" value="RuvA_2-like"/>
</dbReference>
<dbReference type="CDD" id="cd00114">
    <property type="entry name" value="LIGANc"/>
    <property type="match status" value="1"/>
</dbReference>
<dbReference type="SMART" id="SM00278">
    <property type="entry name" value="HhH1"/>
    <property type="match status" value="3"/>
</dbReference>
<keyword evidence="9" id="KW-0460">Magnesium</keyword>
<dbReference type="InterPro" id="IPR001679">
    <property type="entry name" value="DNA_ligase"/>
</dbReference>
<evidence type="ECO:0000256" key="10">
    <source>
        <dbReference type="ARBA" id="ARBA00023027"/>
    </source>
</evidence>
<keyword evidence="7" id="KW-0227">DNA damage</keyword>
<dbReference type="Gene3D" id="3.30.470.30">
    <property type="entry name" value="DNA ligase/mRNA capping enzyme"/>
    <property type="match status" value="1"/>
</dbReference>
<dbReference type="GO" id="GO:0046872">
    <property type="term" value="F:metal ion binding"/>
    <property type="evidence" value="ECO:0007669"/>
    <property type="project" value="UniProtKB-KW"/>
</dbReference>
<dbReference type="NCBIfam" id="NF005932">
    <property type="entry name" value="PRK07956.1"/>
    <property type="match status" value="1"/>
</dbReference>
<protein>
    <recommendedName>
        <fullName evidence="3">DNA ligase (NAD(+))</fullName>
        <ecNumber evidence="3">6.5.1.2</ecNumber>
    </recommendedName>
</protein>
<reference evidence="14" key="1">
    <citation type="submission" date="2018-05" db="EMBL/GenBank/DDBJ databases">
        <authorList>
            <person name="Lanie J.A."/>
            <person name="Ng W.-L."/>
            <person name="Kazmierczak K.M."/>
            <person name="Andrzejewski T.M."/>
            <person name="Davidsen T.M."/>
            <person name="Wayne K.J."/>
            <person name="Tettelin H."/>
            <person name="Glass J.I."/>
            <person name="Rusch D."/>
            <person name="Podicherti R."/>
            <person name="Tsui H.-C.T."/>
            <person name="Winkler M.E."/>
        </authorList>
    </citation>
    <scope>NUCLEOTIDE SEQUENCE</scope>
</reference>
<dbReference type="InterPro" id="IPR012340">
    <property type="entry name" value="NA-bd_OB-fold"/>
</dbReference>
<evidence type="ECO:0000256" key="7">
    <source>
        <dbReference type="ARBA" id="ARBA00022763"/>
    </source>
</evidence>
<dbReference type="Pfam" id="PF03120">
    <property type="entry name" value="OB_DNA_ligase"/>
    <property type="match status" value="1"/>
</dbReference>
<dbReference type="NCBIfam" id="TIGR00575">
    <property type="entry name" value="dnlj"/>
    <property type="match status" value="1"/>
</dbReference>
<accession>A0A381PP34</accession>
<dbReference type="PROSITE" id="PS50172">
    <property type="entry name" value="BRCT"/>
    <property type="match status" value="1"/>
</dbReference>
<evidence type="ECO:0000256" key="11">
    <source>
        <dbReference type="ARBA" id="ARBA00023204"/>
    </source>
</evidence>
<dbReference type="PANTHER" id="PTHR23389:SF9">
    <property type="entry name" value="DNA LIGASE"/>
    <property type="match status" value="1"/>
</dbReference>
<dbReference type="FunFam" id="2.40.50.140:FF:000012">
    <property type="entry name" value="DNA ligase"/>
    <property type="match status" value="1"/>
</dbReference>
<evidence type="ECO:0000256" key="8">
    <source>
        <dbReference type="ARBA" id="ARBA00022833"/>
    </source>
</evidence>
<dbReference type="InterPro" id="IPR036420">
    <property type="entry name" value="BRCT_dom_sf"/>
</dbReference>
<dbReference type="GO" id="GO:0003911">
    <property type="term" value="F:DNA ligase (NAD+) activity"/>
    <property type="evidence" value="ECO:0007669"/>
    <property type="project" value="UniProtKB-EC"/>
</dbReference>
<comment type="cofactor">
    <cofactor evidence="1">
        <name>Mg(2+)</name>
        <dbReference type="ChEBI" id="CHEBI:18420"/>
    </cofactor>
</comment>
<dbReference type="SUPFAM" id="SSF52113">
    <property type="entry name" value="BRCT domain"/>
    <property type="match status" value="1"/>
</dbReference>
<gene>
    <name evidence="14" type="ORF">METZ01_LOCUS21092</name>
</gene>
<keyword evidence="11" id="KW-0234">DNA repair</keyword>
<dbReference type="EC" id="6.5.1.2" evidence="3"/>
<dbReference type="Gene3D" id="1.10.150.20">
    <property type="entry name" value="5' to 3' exonuclease, C-terminal subdomain"/>
    <property type="match status" value="2"/>
</dbReference>
<dbReference type="SMART" id="SM00292">
    <property type="entry name" value="BRCT"/>
    <property type="match status" value="1"/>
</dbReference>
<dbReference type="FunFam" id="1.10.150.20:FF:000007">
    <property type="entry name" value="DNA ligase"/>
    <property type="match status" value="1"/>
</dbReference>
<sequence length="623" mass="70262">MEKGYPEFIDSQSPTQRIGHPVESGFESFNHRTPMLSLSNAITNEEIFDFNKRINKWLNTENASYVAEPKIDGLGVSLIYENGNLTRALTRGDGYSGEDITHNIRTINAIPLQLRKNEKKFPSFIEIRGEIFMLKDEFLNLNKFRSEKDQKLFANARNAAAGSVRQLDPQVTAKRKLSIFCYEIGSMDDLNIGKHWEMLDYIRSIGLPVNPLSKKVESSDEMIKYHNNLEQKRDDIPYEIDGSVIKIDDYHLRESLGERARSPRWAIAAKFKSKQAETQILDIVLQVGRTGVITPVAKVKDVEISGAVITSATLHNQDEIDKKDIRINDFIIIERSGDVIPKVSEVIKGKRPTNTKKFNISNFTCPSCASSIARTEDKVAYRCINLQCKAKIKGAIEHFCSKNAMNIDGLGPQIVDQLMDESLIKNVDDLFTITYSDLISLDRFQDKSANNLINSIEQSKNTTFPRFVFSLGIPHVGQHVSKILDSYCNSSVDNLSKISFEELENIDGIGSIVAQSIIDFFQNNNSIIVKNCFTKGVLIKKTIFNDSLKFAGKIFVITGSFNSYSRLQIKELLEREGGRVTNSISSKTNYLVVGDNPGSKLEKARKNNVKIINEDKFKTLLEK</sequence>
<keyword evidence="10" id="KW-0520">NAD</keyword>